<name>A0ABY6JL18_9GAMM</name>
<evidence type="ECO:0000256" key="1">
    <source>
        <dbReference type="ARBA" id="ARBA00004167"/>
    </source>
</evidence>
<dbReference type="InterPro" id="IPR029044">
    <property type="entry name" value="Nucleotide-diphossugar_trans"/>
</dbReference>
<dbReference type="SUPFAM" id="SSF53448">
    <property type="entry name" value="Nucleotide-diphospho-sugar transferases"/>
    <property type="match status" value="1"/>
</dbReference>
<keyword evidence="6" id="KW-1185">Reference proteome</keyword>
<dbReference type="PANTHER" id="PTHR21461">
    <property type="entry name" value="GLYCOSYLTRANSFERASE FAMILY 92 PROTEIN"/>
    <property type="match status" value="1"/>
</dbReference>
<keyword evidence="2" id="KW-0812">Transmembrane</keyword>
<keyword evidence="5" id="KW-0808">Transferase</keyword>
<evidence type="ECO:0000256" key="2">
    <source>
        <dbReference type="ARBA" id="ARBA00022692"/>
    </source>
</evidence>
<sequence length="775" mass="87158">MKLAIAAIVKNEVDSLVEWLAFHLTVGASHFLIADNESTDGTHELLSVLAEQGLVTLISVPTGETPPQLLAYQQLLETCPSHIDLVAFIDADEYLLPCAGERPLIEWLETRFASPSVGALGLNWACFGSNGAKFREDGLVIERFTQRAKKTFGPNHHIKSVVRPGYVERFDNPHFARLKQGYYVNSLGEPIEPRRDKQGNPRFGLSEHIIWEGARINHYLVKSVEEFVLGKAKRGSAATPNYQKQRDYFMRHDRNDTACRVAAELAPKVKHQMKWLQQLVNKTQAVTETKSVTENKPKGPANDKNAMETSSGSDLTRWLKRRLKDWSSATTSEQPPIERWALDFPSAQRGSRFQPSGRVVQGWLLLPKSLAEMQSQVRIIAEWQPDFELCHPLEIDRPDVITNIFSVPADNHPQRRCGFRFTVPPKLGHFRLWLALEDERWLLQDVDVDIRDVEAARQLKVLIGKQGWLFLDNDTNGSVDQFMGRMRLTHSGMASWNEYLTQLDVLAGEVPWALLVAPSKESVMGASYHPRLEGESGPIQQVLSLKASAKMVYPVNELQSLGDSAFIPTDTHWTHKGAMTAAIALAVSLGLEKSDCVALFKNDRYQEKTMGGDLGNKLTPKQTSNVEVLTSFSHTRYKTYDNGLPNFGRLLVIEYPKALMPKTCLIFGSSSSYSMFNYLSRLFQRIVFVHSAGNVDPELARAVAPEFLATQTNARFVVQTPKVTHSLDEVIHQKCAQLDKKAFEGIREKRIIASDEYLKTLGILRWEQIASTLIG</sequence>
<proteinExistence type="predicted"/>
<dbReference type="Pfam" id="PF13704">
    <property type="entry name" value="Glyco_tranf_2_4"/>
    <property type="match status" value="1"/>
</dbReference>
<protein>
    <submittedName>
        <fullName evidence="5">Glycosyltransferase family 92 protein</fullName>
        <ecNumber evidence="5">2.4.-.-</ecNumber>
    </submittedName>
</protein>
<dbReference type="EMBL" id="CP080627">
    <property type="protein sequence ID" value="UYV18031.1"/>
    <property type="molecule type" value="Genomic_DNA"/>
</dbReference>
<keyword evidence="3" id="KW-0472">Membrane</keyword>
<evidence type="ECO:0000313" key="5">
    <source>
        <dbReference type="EMBL" id="UYV18031.1"/>
    </source>
</evidence>
<feature type="region of interest" description="Disordered" evidence="4">
    <location>
        <begin position="288"/>
        <end position="312"/>
    </location>
</feature>
<comment type="subcellular location">
    <subcellularLocation>
        <location evidence="1">Membrane</location>
        <topology evidence="1">Single-pass membrane protein</topology>
    </subcellularLocation>
</comment>
<dbReference type="EC" id="2.4.-.-" evidence="5"/>
<dbReference type="Proteomes" id="UP001163082">
    <property type="component" value="Chromosome"/>
</dbReference>
<dbReference type="GO" id="GO:0016757">
    <property type="term" value="F:glycosyltransferase activity"/>
    <property type="evidence" value="ECO:0007669"/>
    <property type="project" value="UniProtKB-KW"/>
</dbReference>
<gene>
    <name evidence="5" type="ORF">K1Y77_11090</name>
</gene>
<reference evidence="5 6" key="1">
    <citation type="journal article" date="2022" name="Antonie Van Leeuwenhoek">
        <title>Whole genome sequencing of the halophilic Halomonas qaidamensis XH36, a novel species strain with high ectoine production.</title>
        <authorList>
            <person name="Zhang T."/>
            <person name="Cui T."/>
            <person name="Cao Y."/>
            <person name="Li Y."/>
            <person name="Li F."/>
            <person name="Zhu D."/>
            <person name="Xing J."/>
        </authorList>
    </citation>
    <scope>NUCLEOTIDE SEQUENCE [LARGE SCALE GENOMIC DNA]</scope>
    <source>
        <strain evidence="5 6">XH36</strain>
    </source>
</reference>
<keyword evidence="5" id="KW-0328">Glycosyltransferase</keyword>
<evidence type="ECO:0000256" key="3">
    <source>
        <dbReference type="ARBA" id="ARBA00022989"/>
    </source>
</evidence>
<dbReference type="RefSeq" id="WP_264428469.1">
    <property type="nucleotide sequence ID" value="NZ_CP080627.1"/>
</dbReference>
<evidence type="ECO:0000313" key="6">
    <source>
        <dbReference type="Proteomes" id="UP001163082"/>
    </source>
</evidence>
<dbReference type="PANTHER" id="PTHR21461:SF69">
    <property type="entry name" value="GLYCOSYLTRANSFERASE FAMILY 92 PROTEIN"/>
    <property type="match status" value="1"/>
</dbReference>
<evidence type="ECO:0000256" key="4">
    <source>
        <dbReference type="SAM" id="MobiDB-lite"/>
    </source>
</evidence>
<accession>A0ABY6JL18</accession>
<keyword evidence="3" id="KW-1133">Transmembrane helix</keyword>
<organism evidence="5 6">
    <name type="scientific">Halomonas qaidamensis</name>
    <dbReference type="NCBI Taxonomy" id="2866211"/>
    <lineage>
        <taxon>Bacteria</taxon>
        <taxon>Pseudomonadati</taxon>
        <taxon>Pseudomonadota</taxon>
        <taxon>Gammaproteobacteria</taxon>
        <taxon>Oceanospirillales</taxon>
        <taxon>Halomonadaceae</taxon>
        <taxon>Halomonas</taxon>
    </lineage>
</organism>